<feature type="transmembrane region" description="Helical" evidence="9">
    <location>
        <begin position="123"/>
        <end position="144"/>
    </location>
</feature>
<protein>
    <recommendedName>
        <fullName evidence="9">Lipoprotein signal peptidase</fullName>
        <ecNumber evidence="9">3.4.23.36</ecNumber>
    </recommendedName>
    <alternativeName>
        <fullName evidence="9">Prolipoprotein signal peptidase</fullName>
    </alternativeName>
    <alternativeName>
        <fullName evidence="9">Signal peptidase II</fullName>
        <shortName evidence="9">SPase II</shortName>
    </alternativeName>
</protein>
<dbReference type="EMBL" id="ACLL01000051">
    <property type="protein sequence ID" value="EEW53003.1"/>
    <property type="molecule type" value="Genomic_DNA"/>
</dbReference>
<dbReference type="Pfam" id="PF01252">
    <property type="entry name" value="Peptidase_A8"/>
    <property type="match status" value="1"/>
</dbReference>
<keyword evidence="2 9" id="KW-1003">Cell membrane</keyword>
<evidence type="ECO:0000256" key="9">
    <source>
        <dbReference type="HAMAP-Rule" id="MF_00161"/>
    </source>
</evidence>
<dbReference type="Proteomes" id="UP000051883">
    <property type="component" value="Unassembled WGS sequence"/>
</dbReference>
<evidence type="ECO:0000313" key="12">
    <source>
        <dbReference type="EMBL" id="EEW53003.1"/>
    </source>
</evidence>
<keyword evidence="15" id="KW-1185">Reference proteome</keyword>
<keyword evidence="8 9" id="KW-0472">Membrane</keyword>
<name>C8P8T2_9LACO</name>
<reference evidence="12 14" key="1">
    <citation type="submission" date="2009-09" db="EMBL/GenBank/DDBJ databases">
        <authorList>
            <person name="Qin X."/>
            <person name="Bachman B."/>
            <person name="Battles P."/>
            <person name="Bell A."/>
            <person name="Bess C."/>
            <person name="Bickham C."/>
            <person name="Chaboub L."/>
            <person name="Chen D."/>
            <person name="Coyle M."/>
            <person name="Deiros D.R."/>
            <person name="Dinh H."/>
            <person name="Forbes L."/>
            <person name="Fowler G."/>
            <person name="Francisco L."/>
            <person name="Fu Q."/>
            <person name="Gubbala S."/>
            <person name="Hale W."/>
            <person name="Han Y."/>
            <person name="Hemphill L."/>
            <person name="Highlander S.K."/>
            <person name="Hirani K."/>
            <person name="Hogues M."/>
            <person name="Jackson L."/>
            <person name="Jakkamsetti A."/>
            <person name="Javaid M."/>
            <person name="Jiang H."/>
            <person name="Korchina V."/>
            <person name="Kovar C."/>
            <person name="Lara F."/>
            <person name="Lee S."/>
            <person name="Mata R."/>
            <person name="Mathew T."/>
            <person name="Moen C."/>
            <person name="Morales K."/>
            <person name="Munidasa M."/>
            <person name="Nazareth L."/>
            <person name="Ngo R."/>
            <person name="Nguyen L."/>
            <person name="Okwuonu G."/>
            <person name="Ongeri F."/>
            <person name="Patil S."/>
            <person name="Petrosino J."/>
            <person name="Pham C."/>
            <person name="Pham P."/>
            <person name="Pu L.-L."/>
            <person name="Puazo M."/>
            <person name="Raj R."/>
            <person name="Reid J."/>
            <person name="Rouhana J."/>
            <person name="Saada N."/>
            <person name="Shang Y."/>
            <person name="Simmons D."/>
            <person name="Thornton R."/>
            <person name="Warren J."/>
            <person name="Weissenberger G."/>
            <person name="Zhang J."/>
            <person name="Zhang L."/>
            <person name="Zhou C."/>
            <person name="Zhu D."/>
            <person name="Muzny D."/>
            <person name="Worley K."/>
            <person name="Gibbs R."/>
        </authorList>
    </citation>
    <scope>NUCLEOTIDE SEQUENCE [LARGE SCALE GENOMIC DNA]</scope>
    <source>
        <strain evidence="12 14">DSM 16041</strain>
    </source>
</reference>
<evidence type="ECO:0000256" key="6">
    <source>
        <dbReference type="ARBA" id="ARBA00022801"/>
    </source>
</evidence>
<comment type="catalytic activity">
    <reaction evidence="9 10">
        <text>Release of signal peptides from bacterial membrane prolipoproteins. Hydrolyzes -Xaa-Yaa-Zaa-|-(S,diacylglyceryl)Cys-, in which Xaa is hydrophobic (preferably Leu), and Yaa (Ala or Ser) and Zaa (Gly or Ala) have small, neutral side chains.</text>
        <dbReference type="EC" id="3.4.23.36"/>
    </reaction>
</comment>
<sequence>MPIIGALLLTAILVTADQLVKHWVVAHIALGASQPFIGRLVALTNLHNDGAAWSILAGQQWFFTVITVIALLAELYFAWRWRRQSRLLVPISLIIAGTVGNFIDRLQNGYVVDMFELLFVNFPVFNVADCCLTVGVFWLLLIVIREEE</sequence>
<dbReference type="GO" id="GO:0004190">
    <property type="term" value="F:aspartic-type endopeptidase activity"/>
    <property type="evidence" value="ECO:0007669"/>
    <property type="project" value="UniProtKB-UniRule"/>
</dbReference>
<comment type="subcellular location">
    <subcellularLocation>
        <location evidence="9">Cell membrane</location>
        <topology evidence="9">Multi-pass membrane protein</topology>
    </subcellularLocation>
</comment>
<dbReference type="RefSeq" id="WP_007123272.1">
    <property type="nucleotide sequence ID" value="NZ_AZDK01000004.1"/>
</dbReference>
<dbReference type="InterPro" id="IPR001872">
    <property type="entry name" value="Peptidase_A8"/>
</dbReference>
<evidence type="ECO:0000256" key="10">
    <source>
        <dbReference type="RuleBase" id="RU000594"/>
    </source>
</evidence>
<feature type="transmembrane region" description="Helical" evidence="9">
    <location>
        <begin position="85"/>
        <end position="103"/>
    </location>
</feature>
<dbReference type="EC" id="3.4.23.36" evidence="9"/>
<comment type="caution">
    <text evidence="9">Lacks conserved residue(s) required for the propagation of feature annotation.</text>
</comment>
<dbReference type="PATRIC" id="fig|525309.8.peg.1582"/>
<evidence type="ECO:0000313" key="13">
    <source>
        <dbReference type="EMBL" id="KRK60480.1"/>
    </source>
</evidence>
<dbReference type="GO" id="GO:0005886">
    <property type="term" value="C:plasma membrane"/>
    <property type="evidence" value="ECO:0007669"/>
    <property type="project" value="UniProtKB-SubCell"/>
</dbReference>
<dbReference type="AlphaFoldDB" id="C8P8T2"/>
<keyword evidence="5 9" id="KW-0064">Aspartyl protease</keyword>
<feature type="active site" evidence="9">
    <location>
        <position position="113"/>
    </location>
</feature>
<dbReference type="eggNOG" id="COG0597">
    <property type="taxonomic scope" value="Bacteria"/>
</dbReference>
<evidence type="ECO:0000256" key="4">
    <source>
        <dbReference type="ARBA" id="ARBA00022692"/>
    </source>
</evidence>
<evidence type="ECO:0000256" key="2">
    <source>
        <dbReference type="ARBA" id="ARBA00022475"/>
    </source>
</evidence>
<feature type="transmembrane region" description="Helical" evidence="9">
    <location>
        <begin position="50"/>
        <end position="73"/>
    </location>
</feature>
<comment type="pathway">
    <text evidence="9">Protein modification; lipoprotein biosynthesis (signal peptide cleavage).</text>
</comment>
<keyword evidence="3 9" id="KW-0645">Protease</keyword>
<accession>C8P8T2</accession>
<reference evidence="13 15" key="2">
    <citation type="journal article" date="2015" name="Genome Announc.">
        <title>Expanding the biotechnology potential of lactobacilli through comparative genomics of 213 strains and associated genera.</title>
        <authorList>
            <person name="Sun Z."/>
            <person name="Harris H.M."/>
            <person name="McCann A."/>
            <person name="Guo C."/>
            <person name="Argimon S."/>
            <person name="Zhang W."/>
            <person name="Yang X."/>
            <person name="Jeffery I.B."/>
            <person name="Cooney J.C."/>
            <person name="Kagawa T.F."/>
            <person name="Liu W."/>
            <person name="Song Y."/>
            <person name="Salvetti E."/>
            <person name="Wrobel A."/>
            <person name="Rasinkangas P."/>
            <person name="Parkhill J."/>
            <person name="Rea M.C."/>
            <person name="O'Sullivan O."/>
            <person name="Ritari J."/>
            <person name="Douillard F.P."/>
            <person name="Paul Ross R."/>
            <person name="Yang R."/>
            <person name="Briner A.E."/>
            <person name="Felis G.E."/>
            <person name="de Vos W.M."/>
            <person name="Barrangou R."/>
            <person name="Klaenhammer T.R."/>
            <person name="Caufield P.W."/>
            <person name="Cui Y."/>
            <person name="Zhang H."/>
            <person name="O'Toole P.W."/>
        </authorList>
    </citation>
    <scope>NUCLEOTIDE SEQUENCE [LARGE SCALE GENOMIC DNA]</scope>
    <source>
        <strain evidence="13 15">DSM 16041</strain>
    </source>
</reference>
<dbReference type="PROSITE" id="PS00855">
    <property type="entry name" value="SPASE_II"/>
    <property type="match status" value="1"/>
</dbReference>
<dbReference type="HOGENOM" id="CLU_083252_3_3_9"/>
<organism evidence="12 14">
    <name type="scientific">Limosilactobacillus antri DSM 16041</name>
    <dbReference type="NCBI Taxonomy" id="525309"/>
    <lineage>
        <taxon>Bacteria</taxon>
        <taxon>Bacillati</taxon>
        <taxon>Bacillota</taxon>
        <taxon>Bacilli</taxon>
        <taxon>Lactobacillales</taxon>
        <taxon>Lactobacillaceae</taxon>
        <taxon>Limosilactobacillus</taxon>
    </lineage>
</organism>
<dbReference type="STRING" id="525309.HMPREF0494_1726"/>
<keyword evidence="7 9" id="KW-1133">Transmembrane helix</keyword>
<comment type="caution">
    <text evidence="12">The sequence shown here is derived from an EMBL/GenBank/DDBJ whole genome shotgun (WGS) entry which is preliminary data.</text>
</comment>
<proteinExistence type="inferred from homology"/>
<evidence type="ECO:0000313" key="15">
    <source>
        <dbReference type="Proteomes" id="UP000051883"/>
    </source>
</evidence>
<feature type="active site" evidence="9">
    <location>
        <position position="129"/>
    </location>
</feature>
<dbReference type="HAMAP" id="MF_00161">
    <property type="entry name" value="LspA"/>
    <property type="match status" value="1"/>
</dbReference>
<dbReference type="UniPathway" id="UPA00665"/>
<comment type="function">
    <text evidence="9 10">This protein specifically catalyzes the removal of signal peptides from prolipoproteins.</text>
</comment>
<dbReference type="EMBL" id="AZDK01000004">
    <property type="protein sequence ID" value="KRK60480.1"/>
    <property type="molecule type" value="Genomic_DNA"/>
</dbReference>
<evidence type="ECO:0000256" key="1">
    <source>
        <dbReference type="ARBA" id="ARBA00006139"/>
    </source>
</evidence>
<evidence type="ECO:0000256" key="5">
    <source>
        <dbReference type="ARBA" id="ARBA00022750"/>
    </source>
</evidence>
<evidence type="ECO:0000256" key="11">
    <source>
        <dbReference type="RuleBase" id="RU004181"/>
    </source>
</evidence>
<keyword evidence="6 9" id="KW-0378">Hydrolase</keyword>
<dbReference type="PRINTS" id="PR00781">
    <property type="entry name" value="LIPOSIGPTASE"/>
</dbReference>
<dbReference type="PANTHER" id="PTHR33695">
    <property type="entry name" value="LIPOPROTEIN SIGNAL PEPTIDASE"/>
    <property type="match status" value="1"/>
</dbReference>
<dbReference type="NCBIfam" id="TIGR00077">
    <property type="entry name" value="lspA"/>
    <property type="match status" value="1"/>
</dbReference>
<evidence type="ECO:0000256" key="8">
    <source>
        <dbReference type="ARBA" id="ARBA00023136"/>
    </source>
</evidence>
<comment type="similarity">
    <text evidence="1 9 11">Belongs to the peptidase A8 family.</text>
</comment>
<evidence type="ECO:0000256" key="7">
    <source>
        <dbReference type="ARBA" id="ARBA00022989"/>
    </source>
</evidence>
<dbReference type="PANTHER" id="PTHR33695:SF1">
    <property type="entry name" value="LIPOPROTEIN SIGNAL PEPTIDASE"/>
    <property type="match status" value="1"/>
</dbReference>
<gene>
    <name evidence="9 12" type="primary">lspA</name>
    <name evidence="13" type="ORF">FC31_GL001553</name>
    <name evidence="12" type="ORF">HMPREF0494_1726</name>
</gene>
<evidence type="ECO:0000313" key="14">
    <source>
        <dbReference type="Proteomes" id="UP000003675"/>
    </source>
</evidence>
<keyword evidence="4 9" id="KW-0812">Transmembrane</keyword>
<evidence type="ECO:0000256" key="3">
    <source>
        <dbReference type="ARBA" id="ARBA00022670"/>
    </source>
</evidence>
<dbReference type="GO" id="GO:0006508">
    <property type="term" value="P:proteolysis"/>
    <property type="evidence" value="ECO:0007669"/>
    <property type="project" value="UniProtKB-KW"/>
</dbReference>
<dbReference type="Proteomes" id="UP000003675">
    <property type="component" value="Unassembled WGS sequence"/>
</dbReference>